<organism evidence="10 11">
    <name type="scientific">Erysipelothrix piscisicarius</name>
    <dbReference type="NCBI Taxonomy" id="2485784"/>
    <lineage>
        <taxon>Bacteria</taxon>
        <taxon>Bacillati</taxon>
        <taxon>Bacillota</taxon>
        <taxon>Erysipelotrichia</taxon>
        <taxon>Erysipelotrichales</taxon>
        <taxon>Erysipelotrichaceae</taxon>
        <taxon>Erysipelothrix</taxon>
    </lineage>
</organism>
<accession>A0A3S8RN08</accession>
<feature type="transmembrane region" description="Helical" evidence="8">
    <location>
        <begin position="94"/>
        <end position="116"/>
    </location>
</feature>
<comment type="similarity">
    <text evidence="2">Belongs to the binding-protein-dependent transport system permease family. CysTW subfamily.</text>
</comment>
<evidence type="ECO:0000259" key="9">
    <source>
        <dbReference type="PROSITE" id="PS50928"/>
    </source>
</evidence>
<evidence type="ECO:0000256" key="5">
    <source>
        <dbReference type="ARBA" id="ARBA00022692"/>
    </source>
</evidence>
<keyword evidence="7 8" id="KW-0472">Membrane</keyword>
<dbReference type="InterPro" id="IPR035906">
    <property type="entry name" value="MetI-like_sf"/>
</dbReference>
<dbReference type="Gene3D" id="1.10.3720.10">
    <property type="entry name" value="MetI-like"/>
    <property type="match status" value="1"/>
</dbReference>
<dbReference type="Proteomes" id="UP000278804">
    <property type="component" value="Chromosome"/>
</dbReference>
<dbReference type="KEGG" id="eri:EEI45_05775"/>
<feature type="transmembrane region" description="Helical" evidence="8">
    <location>
        <begin position="136"/>
        <end position="161"/>
    </location>
</feature>
<feature type="transmembrane region" description="Helical" evidence="8">
    <location>
        <begin position="244"/>
        <end position="265"/>
    </location>
</feature>
<evidence type="ECO:0000256" key="2">
    <source>
        <dbReference type="ARBA" id="ARBA00007069"/>
    </source>
</evidence>
<evidence type="ECO:0000256" key="1">
    <source>
        <dbReference type="ARBA" id="ARBA00004651"/>
    </source>
</evidence>
<evidence type="ECO:0000313" key="10">
    <source>
        <dbReference type="EMBL" id="AZK44320.1"/>
    </source>
</evidence>
<dbReference type="RefSeq" id="WP_125164494.1">
    <property type="nucleotide sequence ID" value="NZ_CP034234.1"/>
</dbReference>
<dbReference type="PANTHER" id="PTHR42929">
    <property type="entry name" value="INNER MEMBRANE ABC TRANSPORTER PERMEASE PROTEIN YDCU-RELATED-RELATED"/>
    <property type="match status" value="1"/>
</dbReference>
<feature type="transmembrane region" description="Helical" evidence="8">
    <location>
        <begin position="55"/>
        <end position="82"/>
    </location>
</feature>
<feature type="transmembrane region" description="Helical" evidence="8">
    <location>
        <begin position="189"/>
        <end position="214"/>
    </location>
</feature>
<gene>
    <name evidence="10" type="ORF">EEI45_05775</name>
</gene>
<keyword evidence="6 8" id="KW-1133">Transmembrane helix</keyword>
<dbReference type="PANTHER" id="PTHR42929:SF1">
    <property type="entry name" value="INNER MEMBRANE ABC TRANSPORTER PERMEASE PROTEIN YDCU-RELATED"/>
    <property type="match status" value="1"/>
</dbReference>
<keyword evidence="3 8" id="KW-0813">Transport</keyword>
<dbReference type="PROSITE" id="PS50928">
    <property type="entry name" value="ABC_TM1"/>
    <property type="match status" value="1"/>
</dbReference>
<dbReference type="Pfam" id="PF00528">
    <property type="entry name" value="BPD_transp_1"/>
    <property type="match status" value="1"/>
</dbReference>
<sequence length="277" mass="30881">MKRFKNSVYLFPGLLLVVVFMIIPLVITIMPTFINNGITFTNYTSVLTDPFYQSILIRTIRIGLVTTLICLVLGFPTAYFIVTGSELRRKLTMALVLFPLFTNAVIRGFAWITILGKNVFLNQTLLNFNLIQEPIGFMYTEFSIIIGSVYLFLPVMVNTLVSVLSKVDGKLVEAAQTLGAKSGAIFKEIVLPVTFPGIVLGSVLVFTGTISAYVTPSLLGGNKNMMLSTLLYQQSNELMNWQSASVFAFIMILLSAGIMKLMTYLSHKVDQRWMSHE</sequence>
<evidence type="ECO:0000256" key="7">
    <source>
        <dbReference type="ARBA" id="ARBA00023136"/>
    </source>
</evidence>
<evidence type="ECO:0000256" key="3">
    <source>
        <dbReference type="ARBA" id="ARBA00022448"/>
    </source>
</evidence>
<feature type="domain" description="ABC transmembrane type-1" evidence="9">
    <location>
        <begin position="56"/>
        <end position="262"/>
    </location>
</feature>
<dbReference type="EMBL" id="CP034234">
    <property type="protein sequence ID" value="AZK44320.1"/>
    <property type="molecule type" value="Genomic_DNA"/>
</dbReference>
<proteinExistence type="inferred from homology"/>
<keyword evidence="11" id="KW-1185">Reference proteome</keyword>
<evidence type="ECO:0000256" key="4">
    <source>
        <dbReference type="ARBA" id="ARBA00022475"/>
    </source>
</evidence>
<comment type="subcellular location">
    <subcellularLocation>
        <location evidence="1 8">Cell membrane</location>
        <topology evidence="1 8">Multi-pass membrane protein</topology>
    </subcellularLocation>
</comment>
<keyword evidence="5 8" id="KW-0812">Transmembrane</keyword>
<dbReference type="InterPro" id="IPR000515">
    <property type="entry name" value="MetI-like"/>
</dbReference>
<feature type="transmembrane region" description="Helical" evidence="8">
    <location>
        <begin position="7"/>
        <end position="35"/>
    </location>
</feature>
<dbReference type="CDD" id="cd06261">
    <property type="entry name" value="TM_PBP2"/>
    <property type="match status" value="1"/>
</dbReference>
<dbReference type="GO" id="GO:0005886">
    <property type="term" value="C:plasma membrane"/>
    <property type="evidence" value="ECO:0007669"/>
    <property type="project" value="UniProtKB-SubCell"/>
</dbReference>
<keyword evidence="4" id="KW-1003">Cell membrane</keyword>
<dbReference type="SUPFAM" id="SSF161098">
    <property type="entry name" value="MetI-like"/>
    <property type="match status" value="1"/>
</dbReference>
<dbReference type="GO" id="GO:0055085">
    <property type="term" value="P:transmembrane transport"/>
    <property type="evidence" value="ECO:0007669"/>
    <property type="project" value="InterPro"/>
</dbReference>
<evidence type="ECO:0000256" key="6">
    <source>
        <dbReference type="ARBA" id="ARBA00022989"/>
    </source>
</evidence>
<evidence type="ECO:0000313" key="11">
    <source>
        <dbReference type="Proteomes" id="UP000278804"/>
    </source>
</evidence>
<evidence type="ECO:0000256" key="8">
    <source>
        <dbReference type="RuleBase" id="RU363032"/>
    </source>
</evidence>
<protein>
    <submittedName>
        <fullName evidence="10">ABC transporter permease</fullName>
    </submittedName>
</protein>
<dbReference type="AlphaFoldDB" id="A0A3S8RN08"/>
<name>A0A3S8RN08_9FIRM</name>
<reference evidence="10 11" key="1">
    <citation type="journal article" date="2020" name="Int. J. Syst. Evol. Microbiol.">
        <title>Description of Erysipelothrix piscisicarius sp. nov., an emergent fish pathogen, and assessment of virulence using a tiger barb (Puntigrus tetrazona) infection model.</title>
        <authorList>
            <person name="Pomaranski E.K."/>
            <person name="Griffin M.J."/>
            <person name="Camus A.C."/>
            <person name="Armwood A.R."/>
            <person name="Shelley J."/>
            <person name="Waldbieser G.C."/>
            <person name="LaFrentz B.R."/>
            <person name="Garcia J.C."/>
            <person name="Yanong R."/>
            <person name="Soto E."/>
        </authorList>
    </citation>
    <scope>NUCLEOTIDE SEQUENCE [LARGE SCALE GENOMIC DNA]</scope>
    <source>
        <strain evidence="10 11">15TAL0474</strain>
    </source>
</reference>